<proteinExistence type="inferred from homology"/>
<evidence type="ECO:0000256" key="5">
    <source>
        <dbReference type="ARBA" id="ARBA00022840"/>
    </source>
</evidence>
<name>A0AA86TDK2_9BACT</name>
<evidence type="ECO:0000313" key="11">
    <source>
        <dbReference type="EMBL" id="CAI4032659.1"/>
    </source>
</evidence>
<keyword evidence="5 9" id="KW-0067">ATP-binding</keyword>
<dbReference type="SUPFAM" id="SSF56235">
    <property type="entry name" value="N-terminal nucleophile aminohydrolases (Ntn hydrolases)"/>
    <property type="match status" value="1"/>
</dbReference>
<keyword evidence="6 8" id="KW-0315">Glutamine amidotransferase</keyword>
<keyword evidence="8" id="KW-0028">Amino-acid biosynthesis</keyword>
<dbReference type="InterPro" id="IPR006426">
    <property type="entry name" value="Asn_synth_AEB"/>
</dbReference>
<dbReference type="InterPro" id="IPR001962">
    <property type="entry name" value="Asn_synthase"/>
</dbReference>
<dbReference type="KEGG" id="nti:DNFV4_03089"/>
<keyword evidence="4 9" id="KW-0547">Nucleotide-binding</keyword>
<comment type="similarity">
    <text evidence="2">Belongs to the asparagine synthetase family.</text>
</comment>
<dbReference type="Proteomes" id="UP001179121">
    <property type="component" value="Chromosome"/>
</dbReference>
<dbReference type="InterPro" id="IPR033738">
    <property type="entry name" value="AsnB_N"/>
</dbReference>
<dbReference type="Pfam" id="PF00733">
    <property type="entry name" value="Asn_synthase"/>
    <property type="match status" value="1"/>
</dbReference>
<dbReference type="NCBIfam" id="TIGR01536">
    <property type="entry name" value="asn_synth_AEB"/>
    <property type="match status" value="1"/>
</dbReference>
<feature type="active site" description="For GATase activity" evidence="8">
    <location>
        <position position="2"/>
    </location>
</feature>
<dbReference type="InterPro" id="IPR014729">
    <property type="entry name" value="Rossmann-like_a/b/a_fold"/>
</dbReference>
<accession>A0AA86TDK2</accession>
<dbReference type="GO" id="GO:0005524">
    <property type="term" value="F:ATP binding"/>
    <property type="evidence" value="ECO:0007669"/>
    <property type="project" value="UniProtKB-KW"/>
</dbReference>
<dbReference type="AlphaFoldDB" id="A0AA86TDK2"/>
<gene>
    <name evidence="11" type="ORF">DNFV4_03089</name>
</gene>
<dbReference type="GO" id="GO:0006529">
    <property type="term" value="P:asparagine biosynthetic process"/>
    <property type="evidence" value="ECO:0007669"/>
    <property type="project" value="UniProtKB-KW"/>
</dbReference>
<evidence type="ECO:0000256" key="3">
    <source>
        <dbReference type="ARBA" id="ARBA00012737"/>
    </source>
</evidence>
<evidence type="ECO:0000256" key="9">
    <source>
        <dbReference type="PIRSR" id="PIRSR001589-2"/>
    </source>
</evidence>
<organism evidence="11 12">
    <name type="scientific">Nitrospira tepida</name>
    <dbReference type="NCBI Taxonomy" id="2973512"/>
    <lineage>
        <taxon>Bacteria</taxon>
        <taxon>Pseudomonadati</taxon>
        <taxon>Nitrospirota</taxon>
        <taxon>Nitrospiria</taxon>
        <taxon>Nitrospirales</taxon>
        <taxon>Nitrospiraceae</taxon>
        <taxon>Nitrospira</taxon>
    </lineage>
</organism>
<keyword evidence="8" id="KW-0061">Asparagine biosynthesis</keyword>
<dbReference type="PROSITE" id="PS51278">
    <property type="entry name" value="GATASE_TYPE_2"/>
    <property type="match status" value="1"/>
</dbReference>
<dbReference type="EC" id="6.3.5.4" evidence="3"/>
<protein>
    <recommendedName>
        <fullName evidence="3">asparagine synthase (glutamine-hydrolyzing)</fullName>
        <ecNumber evidence="3">6.3.5.4</ecNumber>
    </recommendedName>
</protein>
<dbReference type="EMBL" id="OX365700">
    <property type="protein sequence ID" value="CAI4032659.1"/>
    <property type="molecule type" value="Genomic_DNA"/>
</dbReference>
<dbReference type="CDD" id="cd01991">
    <property type="entry name" value="Asn_synthase_B_C"/>
    <property type="match status" value="1"/>
</dbReference>
<evidence type="ECO:0000256" key="4">
    <source>
        <dbReference type="ARBA" id="ARBA00022741"/>
    </source>
</evidence>
<dbReference type="CDD" id="cd00712">
    <property type="entry name" value="AsnB"/>
    <property type="match status" value="1"/>
</dbReference>
<evidence type="ECO:0000256" key="6">
    <source>
        <dbReference type="ARBA" id="ARBA00022962"/>
    </source>
</evidence>
<dbReference type="PANTHER" id="PTHR43284">
    <property type="entry name" value="ASPARAGINE SYNTHETASE (GLUTAMINE-HYDROLYZING)"/>
    <property type="match status" value="1"/>
</dbReference>
<dbReference type="PIRSF" id="PIRSF001589">
    <property type="entry name" value="Asn_synthetase_glu-h"/>
    <property type="match status" value="1"/>
</dbReference>
<comment type="pathway">
    <text evidence="1">Amino-acid biosynthesis; L-asparagine biosynthesis; L-asparagine from L-aspartate (L-Gln route): step 1/1.</text>
</comment>
<reference evidence="11" key="1">
    <citation type="submission" date="2022-10" db="EMBL/GenBank/DDBJ databases">
        <authorList>
            <person name="Koch H."/>
        </authorList>
    </citation>
    <scope>NUCLEOTIDE SEQUENCE</scope>
    <source>
        <strain evidence="11">DNF</strain>
    </source>
</reference>
<dbReference type="SUPFAM" id="SSF52402">
    <property type="entry name" value="Adenine nucleotide alpha hydrolases-like"/>
    <property type="match status" value="1"/>
</dbReference>
<evidence type="ECO:0000256" key="1">
    <source>
        <dbReference type="ARBA" id="ARBA00005187"/>
    </source>
</evidence>
<comment type="catalytic activity">
    <reaction evidence="7">
        <text>L-aspartate + L-glutamine + ATP + H2O = L-asparagine + L-glutamate + AMP + diphosphate + H(+)</text>
        <dbReference type="Rhea" id="RHEA:12228"/>
        <dbReference type="ChEBI" id="CHEBI:15377"/>
        <dbReference type="ChEBI" id="CHEBI:15378"/>
        <dbReference type="ChEBI" id="CHEBI:29985"/>
        <dbReference type="ChEBI" id="CHEBI:29991"/>
        <dbReference type="ChEBI" id="CHEBI:30616"/>
        <dbReference type="ChEBI" id="CHEBI:33019"/>
        <dbReference type="ChEBI" id="CHEBI:58048"/>
        <dbReference type="ChEBI" id="CHEBI:58359"/>
        <dbReference type="ChEBI" id="CHEBI:456215"/>
        <dbReference type="EC" id="6.3.5.4"/>
    </reaction>
</comment>
<dbReference type="InterPro" id="IPR051786">
    <property type="entry name" value="ASN_synthetase/amidase"/>
</dbReference>
<feature type="binding site" evidence="9">
    <location>
        <position position="97"/>
    </location>
    <ligand>
        <name>L-glutamine</name>
        <dbReference type="ChEBI" id="CHEBI:58359"/>
    </ligand>
</feature>
<dbReference type="GO" id="GO:0004066">
    <property type="term" value="F:asparagine synthase (glutamine-hydrolyzing) activity"/>
    <property type="evidence" value="ECO:0007669"/>
    <property type="project" value="UniProtKB-EC"/>
</dbReference>
<evidence type="ECO:0000256" key="8">
    <source>
        <dbReference type="PIRSR" id="PIRSR001589-1"/>
    </source>
</evidence>
<evidence type="ECO:0000256" key="2">
    <source>
        <dbReference type="ARBA" id="ARBA00005752"/>
    </source>
</evidence>
<dbReference type="Pfam" id="PF13537">
    <property type="entry name" value="GATase_7"/>
    <property type="match status" value="1"/>
</dbReference>
<dbReference type="Gene3D" id="3.40.50.620">
    <property type="entry name" value="HUPs"/>
    <property type="match status" value="2"/>
</dbReference>
<feature type="domain" description="Glutamine amidotransferase type-2" evidence="10">
    <location>
        <begin position="2"/>
        <end position="211"/>
    </location>
</feature>
<evidence type="ECO:0000313" key="12">
    <source>
        <dbReference type="Proteomes" id="UP001179121"/>
    </source>
</evidence>
<dbReference type="Gene3D" id="3.60.20.10">
    <property type="entry name" value="Glutamine Phosphoribosylpyrophosphate, subunit 1, domain 1"/>
    <property type="match status" value="1"/>
</dbReference>
<evidence type="ECO:0000256" key="7">
    <source>
        <dbReference type="ARBA" id="ARBA00048741"/>
    </source>
</evidence>
<dbReference type="PANTHER" id="PTHR43284:SF1">
    <property type="entry name" value="ASPARAGINE SYNTHETASE"/>
    <property type="match status" value="1"/>
</dbReference>
<evidence type="ECO:0000259" key="10">
    <source>
        <dbReference type="PROSITE" id="PS51278"/>
    </source>
</evidence>
<dbReference type="InterPro" id="IPR017932">
    <property type="entry name" value="GATase_2_dom"/>
</dbReference>
<dbReference type="InterPro" id="IPR029055">
    <property type="entry name" value="Ntn_hydrolases_N"/>
</dbReference>
<dbReference type="GO" id="GO:0005829">
    <property type="term" value="C:cytosol"/>
    <property type="evidence" value="ECO:0007669"/>
    <property type="project" value="TreeGrafter"/>
</dbReference>
<sequence>MCGIWASVGISVDSAVIDLVAHRGPDGCGWKVFPGPLGPVTLAHRRLAIIDTSVHAAQPMCDAGGRYWIVYNGEVYNYRELRSELETLGRRFATQSDTEVILAAYAEWGETCLDRFVGMFAFVLYDSQMQRIFAARDRFAIKPLYYMVRGDGLAFASEIKQLLRVPGFVPRMNLPRLYDFLSTGITDHTAETTFADVRQLRNGECLTADLHTFRWTDPLPVRRWYRLPQSGTIECSADEAARRFRELLTDSVRLHLRSDVPVGSCLSGGLDSSAIVSLIDRQFRLDGSQAAVNTVSACYEERAVDERPFMRAVNAATRSAPHYVFPKPEDAFGRAEQITWHQDEPYGSTSIFAQWCVFEEAKRQEIKVMLDGQGADEQLAGYHGGFGYHLASLLRSGRWMALARTMWERRQFHGVALRQQIRALVGPILPGRLAGLLARSRQTLVEHDWLASGRFRGDAFPANPFGAMLRAEGLGPIRDIGDLCVAMTQATNLPMLLHYEDRNSMAHSVEARVPFLDHRLVEFSIGLGARHKIVGGTTKFVLRQAMAGVMPDVVCQRRDKIGFATPELEWFRGPLRRSLEVAVEDVLSGYPGLLNTGGTRLLVKEMLDGSRPIDFRLWRIVNVGIWGRVFNVNL</sequence>
<keyword evidence="12" id="KW-1185">Reference proteome</keyword>